<sequence>MPNRSLPSHPGTSATHGRGLLAAPRRNWRWRAALAGAAALLAAVVMAQAIVRIRDEPAAPDNHAVPAAVTEEAARQVPLAASPATPARPRTVPAVAVTQAMQAPAVADARAAVQLSPESLAWTYQDLPCDARAAAAQASHPCEPSRVLALVDAKTRPRGASTPTPAAFSVQALAAVTLAPHPRLLLDSTTLAALRQRATSSNPQWTALKAQCDSYIGGTVEYPTGNTYPDLPNIGQGYQGSGYVPALLAEGMCYQVLKTSNASAAANYGAKAVDILLKMSTSGSQGQPPCTDSGYGMRFYGVGMGLGYDWVYDLLTPAQRTQVYTTANAWITAWEAPNGCADFEYAHPQSNYYAGYFHAKAAIALATYEDNPSAPAQWDDWLNNQFAKRVQPYYQQHLLGGGWPEGYANYAPLGVLNMTMPLREVKTATGQDLVHATAPYAYPLDSADYTMHFTWPSRAYFDDRDTNHSGSGSQPPGTTQVGLFQQLLGALDYWGSPHSAILRQYLADVNAATSGYGAADPWLQFLALDPAGTVAPVSGLPLSYFAQGLGAVAARSDWGTGASWMSFRAAPYANNPAQGEEYFDQGSLALVRGGTPLLLNAAGWMVHDPNGTADENLVYTDNFGSFSSGNIYSGNRQIYNVFYVRNMSNGTPAEQFGQFASTSEDNQASTKVAAFEDGGSYVYVLATGLQDMYRSFAAGKAVVNWSREVVYLRPNRFVVYDRTTAGSAGYDQYMAWHFPASPASGSAAAGDNRLDVSYGGTYAGAMTTVLPQNAKLTTVAMYPTSNPVKAWQVQVRPAAAAASQQWLTVFDLSGSASAVAGAKPVVVNQGGIVGVQLAAADGSAVVVSSTGTAGTRLAGTIAYTVDNLAARHVITDLAPSAGYTVTVATSGSQQTITVNAGGTTTSSAQGVLNFTVNGNSVQQPVQYAPPVSALPVPGYPKPYKG</sequence>
<dbReference type="Gene3D" id="1.50.10.100">
    <property type="entry name" value="Chondroitin AC/alginate lyase"/>
    <property type="match status" value="1"/>
</dbReference>
<dbReference type="EMBL" id="JBFOHL010000008">
    <property type="protein sequence ID" value="MEW9624682.1"/>
    <property type="molecule type" value="Genomic_DNA"/>
</dbReference>
<gene>
    <name evidence="1" type="ORF">ABQJ56_10615</name>
</gene>
<evidence type="ECO:0008006" key="3">
    <source>
        <dbReference type="Google" id="ProtNLM"/>
    </source>
</evidence>
<reference evidence="1 2" key="1">
    <citation type="submission" date="2024-06" db="EMBL/GenBank/DDBJ databases">
        <authorList>
            <person name="Woo H."/>
        </authorList>
    </citation>
    <scope>NUCLEOTIDE SEQUENCE [LARGE SCALE GENOMIC DNA]</scope>
    <source>
        <strain evidence="1 2">S2-g</strain>
    </source>
</reference>
<protein>
    <recommendedName>
        <fullName evidence="3">Heparinase II/III family protein</fullName>
    </recommendedName>
</protein>
<evidence type="ECO:0000313" key="2">
    <source>
        <dbReference type="Proteomes" id="UP001556170"/>
    </source>
</evidence>
<proteinExistence type="predicted"/>
<dbReference type="RefSeq" id="WP_367844986.1">
    <property type="nucleotide sequence ID" value="NZ_JBFOHL010000008.1"/>
</dbReference>
<evidence type="ECO:0000313" key="1">
    <source>
        <dbReference type="EMBL" id="MEW9624682.1"/>
    </source>
</evidence>
<dbReference type="Gene3D" id="2.70.98.70">
    <property type="match status" value="1"/>
</dbReference>
<keyword evidence="2" id="KW-1185">Reference proteome</keyword>
<dbReference type="Proteomes" id="UP001556170">
    <property type="component" value="Unassembled WGS sequence"/>
</dbReference>
<comment type="caution">
    <text evidence="1">The sequence shown here is derived from an EMBL/GenBank/DDBJ whole genome shotgun (WGS) entry which is preliminary data.</text>
</comment>
<name>A0ABV3QQ06_9GAMM</name>
<organism evidence="1 2">
    <name type="scientific">Rhodanobacter geophilus</name>
    <dbReference type="NCBI Taxonomy" id="3162488"/>
    <lineage>
        <taxon>Bacteria</taxon>
        <taxon>Pseudomonadati</taxon>
        <taxon>Pseudomonadota</taxon>
        <taxon>Gammaproteobacteria</taxon>
        <taxon>Lysobacterales</taxon>
        <taxon>Rhodanobacteraceae</taxon>
        <taxon>Rhodanobacter</taxon>
    </lineage>
</organism>
<dbReference type="InterPro" id="IPR008929">
    <property type="entry name" value="Chondroitin_lyas"/>
</dbReference>
<accession>A0ABV3QQ06</accession>